<dbReference type="AlphaFoldDB" id="A0A9P0E6G2"/>
<evidence type="ECO:0000256" key="2">
    <source>
        <dbReference type="ARBA" id="ARBA00022490"/>
    </source>
</evidence>
<keyword evidence="7 9" id="KW-0505">Motor protein</keyword>
<evidence type="ECO:0000256" key="3">
    <source>
        <dbReference type="ARBA" id="ARBA00022553"/>
    </source>
</evidence>
<keyword evidence="4 9" id="KW-0547">Nucleotide-binding</keyword>
<dbReference type="PANTHER" id="PTHR47970:SF29">
    <property type="entry name" value="KINESIN FAMILY MEMBER 20B"/>
    <property type="match status" value="1"/>
</dbReference>
<dbReference type="Proteomes" id="UP001152798">
    <property type="component" value="Chromosome 1"/>
</dbReference>
<feature type="region of interest" description="Disordered" evidence="11">
    <location>
        <begin position="801"/>
        <end position="858"/>
    </location>
</feature>
<evidence type="ECO:0000256" key="9">
    <source>
        <dbReference type="PROSITE-ProRule" id="PRU00283"/>
    </source>
</evidence>
<dbReference type="GO" id="GO:0005876">
    <property type="term" value="C:spindle microtubule"/>
    <property type="evidence" value="ECO:0007669"/>
    <property type="project" value="TreeGrafter"/>
</dbReference>
<dbReference type="InterPro" id="IPR027417">
    <property type="entry name" value="P-loop_NTPase"/>
</dbReference>
<dbReference type="GO" id="GO:0090307">
    <property type="term" value="P:mitotic spindle assembly"/>
    <property type="evidence" value="ECO:0007669"/>
    <property type="project" value="TreeGrafter"/>
</dbReference>
<evidence type="ECO:0000313" key="13">
    <source>
        <dbReference type="EMBL" id="CAH1391715.1"/>
    </source>
</evidence>
<feature type="coiled-coil region" evidence="10">
    <location>
        <begin position="491"/>
        <end position="518"/>
    </location>
</feature>
<proteinExistence type="inferred from homology"/>
<keyword evidence="3" id="KW-0597">Phosphoprotein</keyword>
<keyword evidence="2" id="KW-0963">Cytoplasm</keyword>
<feature type="coiled-coil region" evidence="10">
    <location>
        <begin position="545"/>
        <end position="716"/>
    </location>
</feature>
<protein>
    <recommendedName>
        <fullName evidence="12">Kinesin motor domain-containing protein</fullName>
    </recommendedName>
</protein>
<feature type="domain" description="Kinesin motor" evidence="12">
    <location>
        <begin position="42"/>
        <end position="439"/>
    </location>
</feature>
<feature type="compositionally biased region" description="Polar residues" evidence="11">
    <location>
        <begin position="807"/>
        <end position="825"/>
    </location>
</feature>
<evidence type="ECO:0000256" key="5">
    <source>
        <dbReference type="ARBA" id="ARBA00022840"/>
    </source>
</evidence>
<evidence type="ECO:0000256" key="11">
    <source>
        <dbReference type="SAM" id="MobiDB-lite"/>
    </source>
</evidence>
<evidence type="ECO:0000256" key="10">
    <source>
        <dbReference type="SAM" id="Coils"/>
    </source>
</evidence>
<dbReference type="Pfam" id="PF00225">
    <property type="entry name" value="Kinesin"/>
    <property type="match status" value="1"/>
</dbReference>
<dbReference type="EMBL" id="OV725077">
    <property type="protein sequence ID" value="CAH1391715.1"/>
    <property type="molecule type" value="Genomic_DNA"/>
</dbReference>
<dbReference type="GO" id="GO:0072686">
    <property type="term" value="C:mitotic spindle"/>
    <property type="evidence" value="ECO:0007669"/>
    <property type="project" value="TreeGrafter"/>
</dbReference>
<evidence type="ECO:0000256" key="7">
    <source>
        <dbReference type="ARBA" id="ARBA00023175"/>
    </source>
</evidence>
<keyword evidence="6 10" id="KW-0175">Coiled coil</keyword>
<dbReference type="GO" id="GO:0008574">
    <property type="term" value="F:plus-end-directed microtubule motor activity"/>
    <property type="evidence" value="ECO:0007669"/>
    <property type="project" value="TreeGrafter"/>
</dbReference>
<dbReference type="InterPro" id="IPR047149">
    <property type="entry name" value="KIF11-like"/>
</dbReference>
<accession>A0A9P0E6G2</accession>
<evidence type="ECO:0000256" key="6">
    <source>
        <dbReference type="ARBA" id="ARBA00023054"/>
    </source>
</evidence>
<evidence type="ECO:0000256" key="8">
    <source>
        <dbReference type="ARBA" id="ARBA00023212"/>
    </source>
</evidence>
<comment type="similarity">
    <text evidence="9">Belongs to the TRAFAC class myosin-kinesin ATPase superfamily. Kinesin family.</text>
</comment>
<dbReference type="InterPro" id="IPR036961">
    <property type="entry name" value="Kinesin_motor_dom_sf"/>
</dbReference>
<dbReference type="PROSITE" id="PS50067">
    <property type="entry name" value="KINESIN_MOTOR_2"/>
    <property type="match status" value="1"/>
</dbReference>
<comment type="subcellular location">
    <subcellularLocation>
        <location evidence="1">Cytoplasm</location>
        <location evidence="1">Cytoskeleton</location>
        <location evidence="1">Spindle</location>
    </subcellularLocation>
</comment>
<sequence>MEDLSYVKPAEPISRFGKDVHERGDRIPKRFSFSTDEKLDDAIQVYLRLKPDTEFSKDGFLSLSEEEKNSLLLKKKSSVSKFSFSYIFKPSASQEEVFLKSTEDNLQDFLNGKNAFIFTYGTSSSGKTFTIQGTKNNPGLIPRIIATIFASLENAIDESYRYCPERSVSVVELTENEMFEKFLLKEKCLTWAKKLVQQHLQKNDDILSFEEIELLYKKSKKLVVDKDDCVFSIWFSFAEIYNEKIYDLFDMHKDVRNPLQLSTDLDKCVFIKGLQHIHVTTLEEAYFLYYYGCYNRSVSFTSLNERSSRSHSIFTVKILGRQKDSNDNCFITSSFSVCDLAGTERFSKTRNHGSRMKESQSINSSFLVLNRCLKIIRENQLRDFKQVVPYRESKLTQLMGTSFTTRDTNLVMIVTVAQSQNLMDETETSLKSSAIATEIKAMIETPVKKKKKMRFSSAFSHLNPGRGVNWNEIVSCNRNIIPSSLPMQDGNLELLKTLEKEKKQRQEAETKLIELEKAHRVEIESLIGEHKYLSDQRDTESVRDKELEASKVQQHEQELASLKKQHEILYEKYMNSRADFLSLQKKLRLLRDDYEQLKAKHEGLESTCEELEDMLDDAKEEVEELQKENKELNEAIIAKDEDLVLKDERISVLELEVEQLEDNLQDNAEERDVYDKLVKALEDSLRNKEDEIKELNDKLVTQSRSYEDEINLLKKKLEGQPYRESRRVKETNAPIIRIQDNSFSDDDNRRTPYIRRSRSAGYRNSFNDSDDPSFLIPVRRKICTSKKKKRRQAKDLESSYYFDGKSDSASTSMGKSDSASISRGQSARRVLYKKTSEEDLGEPPDTLIGDSTQDSPNTIFRTLRTGKKY</sequence>
<gene>
    <name evidence="13" type="ORF">NEZAVI_LOCUS2675</name>
</gene>
<dbReference type="GO" id="GO:0051231">
    <property type="term" value="P:spindle elongation"/>
    <property type="evidence" value="ECO:0007669"/>
    <property type="project" value="TreeGrafter"/>
</dbReference>
<keyword evidence="14" id="KW-1185">Reference proteome</keyword>
<name>A0A9P0E6G2_NEZVI</name>
<dbReference type="PRINTS" id="PR00380">
    <property type="entry name" value="KINESINHEAVY"/>
</dbReference>
<evidence type="ECO:0000259" key="12">
    <source>
        <dbReference type="PROSITE" id="PS50067"/>
    </source>
</evidence>
<dbReference type="GO" id="GO:0008017">
    <property type="term" value="F:microtubule binding"/>
    <property type="evidence" value="ECO:0007669"/>
    <property type="project" value="InterPro"/>
</dbReference>
<feature type="binding site" evidence="9">
    <location>
        <begin position="121"/>
        <end position="128"/>
    </location>
    <ligand>
        <name>ATP</name>
        <dbReference type="ChEBI" id="CHEBI:30616"/>
    </ligand>
</feature>
<reference evidence="13" key="1">
    <citation type="submission" date="2022-01" db="EMBL/GenBank/DDBJ databases">
        <authorList>
            <person name="King R."/>
        </authorList>
    </citation>
    <scope>NUCLEOTIDE SEQUENCE</scope>
</reference>
<dbReference type="OrthoDB" id="123929at2759"/>
<dbReference type="GO" id="GO:0007018">
    <property type="term" value="P:microtubule-based movement"/>
    <property type="evidence" value="ECO:0007669"/>
    <property type="project" value="InterPro"/>
</dbReference>
<keyword evidence="5 9" id="KW-0067">ATP-binding</keyword>
<dbReference type="InterPro" id="IPR001752">
    <property type="entry name" value="Kinesin_motor_dom"/>
</dbReference>
<dbReference type="SMART" id="SM00129">
    <property type="entry name" value="KISc"/>
    <property type="match status" value="1"/>
</dbReference>
<dbReference type="GO" id="GO:0005524">
    <property type="term" value="F:ATP binding"/>
    <property type="evidence" value="ECO:0007669"/>
    <property type="project" value="UniProtKB-UniRule"/>
</dbReference>
<dbReference type="SUPFAM" id="SSF52540">
    <property type="entry name" value="P-loop containing nucleoside triphosphate hydrolases"/>
    <property type="match status" value="1"/>
</dbReference>
<dbReference type="PANTHER" id="PTHR47970">
    <property type="entry name" value="KINESIN-LIKE PROTEIN KIF11"/>
    <property type="match status" value="1"/>
</dbReference>
<evidence type="ECO:0000313" key="14">
    <source>
        <dbReference type="Proteomes" id="UP001152798"/>
    </source>
</evidence>
<dbReference type="Gene3D" id="1.10.287.1490">
    <property type="match status" value="1"/>
</dbReference>
<evidence type="ECO:0000256" key="1">
    <source>
        <dbReference type="ARBA" id="ARBA00004186"/>
    </source>
</evidence>
<organism evidence="13 14">
    <name type="scientific">Nezara viridula</name>
    <name type="common">Southern green stink bug</name>
    <name type="synonym">Cimex viridulus</name>
    <dbReference type="NCBI Taxonomy" id="85310"/>
    <lineage>
        <taxon>Eukaryota</taxon>
        <taxon>Metazoa</taxon>
        <taxon>Ecdysozoa</taxon>
        <taxon>Arthropoda</taxon>
        <taxon>Hexapoda</taxon>
        <taxon>Insecta</taxon>
        <taxon>Pterygota</taxon>
        <taxon>Neoptera</taxon>
        <taxon>Paraneoptera</taxon>
        <taxon>Hemiptera</taxon>
        <taxon>Heteroptera</taxon>
        <taxon>Panheteroptera</taxon>
        <taxon>Pentatomomorpha</taxon>
        <taxon>Pentatomoidea</taxon>
        <taxon>Pentatomidae</taxon>
        <taxon>Pentatominae</taxon>
        <taxon>Nezara</taxon>
    </lineage>
</organism>
<evidence type="ECO:0000256" key="4">
    <source>
        <dbReference type="ARBA" id="ARBA00022741"/>
    </source>
</evidence>
<feature type="compositionally biased region" description="Polar residues" evidence="11">
    <location>
        <begin position="849"/>
        <end position="858"/>
    </location>
</feature>
<keyword evidence="8" id="KW-0206">Cytoskeleton</keyword>
<dbReference type="GO" id="GO:0005634">
    <property type="term" value="C:nucleus"/>
    <property type="evidence" value="ECO:0007669"/>
    <property type="project" value="TreeGrafter"/>
</dbReference>
<dbReference type="Gene3D" id="3.40.850.10">
    <property type="entry name" value="Kinesin motor domain"/>
    <property type="match status" value="1"/>
</dbReference>